<feature type="non-terminal residue" evidence="1">
    <location>
        <position position="1"/>
    </location>
</feature>
<dbReference type="AlphaFoldDB" id="X0YAQ5"/>
<accession>X0YAQ5</accession>
<name>X0YAQ5_9ZZZZ</name>
<organism evidence="1">
    <name type="scientific">marine sediment metagenome</name>
    <dbReference type="NCBI Taxonomy" id="412755"/>
    <lineage>
        <taxon>unclassified sequences</taxon>
        <taxon>metagenomes</taxon>
        <taxon>ecological metagenomes</taxon>
    </lineage>
</organism>
<protein>
    <submittedName>
        <fullName evidence="1">Uncharacterized protein</fullName>
    </submittedName>
</protein>
<gene>
    <name evidence="1" type="ORF">S01H1_81294</name>
</gene>
<proteinExistence type="predicted"/>
<reference evidence="1" key="1">
    <citation type="journal article" date="2014" name="Front. Microbiol.">
        <title>High frequency of phylogenetically diverse reductive dehalogenase-homologous genes in deep subseafloor sedimentary metagenomes.</title>
        <authorList>
            <person name="Kawai M."/>
            <person name="Futagami T."/>
            <person name="Toyoda A."/>
            <person name="Takaki Y."/>
            <person name="Nishi S."/>
            <person name="Hori S."/>
            <person name="Arai W."/>
            <person name="Tsubouchi T."/>
            <person name="Morono Y."/>
            <person name="Uchiyama I."/>
            <person name="Ito T."/>
            <person name="Fujiyama A."/>
            <person name="Inagaki F."/>
            <person name="Takami H."/>
        </authorList>
    </citation>
    <scope>NUCLEOTIDE SEQUENCE</scope>
    <source>
        <strain evidence="1">Expedition CK06-06</strain>
    </source>
</reference>
<dbReference type="EMBL" id="BARS01054994">
    <property type="protein sequence ID" value="GAG52904.1"/>
    <property type="molecule type" value="Genomic_DNA"/>
</dbReference>
<comment type="caution">
    <text evidence="1">The sequence shown here is derived from an EMBL/GenBank/DDBJ whole genome shotgun (WGS) entry which is preliminary data.</text>
</comment>
<sequence length="211" mass="23320">VKKETPVLSYTLRQYEYGSMDFWRSMANIVDPASASLDESIDLDDLKIARFDIAAYLTDDDGTFTGTVWCPELRVNGFTLSIGDPDAVVERSFDLVGEDFKIIDENYFAYETATIVSPGDGEVTLSPVPIEWASGDYVFKVLRVRSGVVTELVEDVAAGDNTWTYSDGTKKVTVKTCLASDILKVYYPSATAYDTLWADNDVDSDALYADS</sequence>
<feature type="non-terminal residue" evidence="1">
    <location>
        <position position="211"/>
    </location>
</feature>
<evidence type="ECO:0000313" key="1">
    <source>
        <dbReference type="EMBL" id="GAG52904.1"/>
    </source>
</evidence>